<dbReference type="GO" id="GO:0005681">
    <property type="term" value="C:spliceosomal complex"/>
    <property type="evidence" value="ECO:0007669"/>
    <property type="project" value="UniProtKB-KW"/>
</dbReference>
<feature type="domain" description="Sm" evidence="10">
    <location>
        <begin position="54"/>
        <end position="225"/>
    </location>
</feature>
<dbReference type="SMART" id="SM00651">
    <property type="entry name" value="Sm"/>
    <property type="match status" value="1"/>
</dbReference>
<evidence type="ECO:0000313" key="11">
    <source>
        <dbReference type="EMBL" id="KAK6940557.1"/>
    </source>
</evidence>
<dbReference type="InterPro" id="IPR010920">
    <property type="entry name" value="LSM_dom_sf"/>
</dbReference>
<dbReference type="GO" id="GO:1990726">
    <property type="term" value="C:Lsm1-7-Pat1 complex"/>
    <property type="evidence" value="ECO:0007669"/>
    <property type="project" value="TreeGrafter"/>
</dbReference>
<dbReference type="Proteomes" id="UP001370490">
    <property type="component" value="Unassembled WGS sequence"/>
</dbReference>
<evidence type="ECO:0000313" key="12">
    <source>
        <dbReference type="Proteomes" id="UP001370490"/>
    </source>
</evidence>
<dbReference type="Gene3D" id="2.30.30.100">
    <property type="match status" value="1"/>
</dbReference>
<dbReference type="PANTHER" id="PTHR20971:SF0">
    <property type="entry name" value="U6 SNRNA-ASSOCIATED SM-LIKE PROTEIN LSM5"/>
    <property type="match status" value="1"/>
</dbReference>
<accession>A0AAN8W7B8</accession>
<dbReference type="InterPro" id="IPR001163">
    <property type="entry name" value="Sm_dom_euk/arc"/>
</dbReference>
<keyword evidence="7" id="KW-0539">Nucleus</keyword>
<comment type="caution">
    <text evidence="11">The sequence shown here is derived from an EMBL/GenBank/DDBJ whole genome shotgun (WGS) entry which is preliminary data.</text>
</comment>
<dbReference type="GO" id="GO:0003723">
    <property type="term" value="F:RNA binding"/>
    <property type="evidence" value="ECO:0007669"/>
    <property type="project" value="UniProtKB-KW"/>
</dbReference>
<evidence type="ECO:0000256" key="7">
    <source>
        <dbReference type="ARBA" id="ARBA00023242"/>
    </source>
</evidence>
<dbReference type="SUPFAM" id="SSF50182">
    <property type="entry name" value="Sm-like ribonucleoproteins"/>
    <property type="match status" value="1"/>
</dbReference>
<evidence type="ECO:0000256" key="2">
    <source>
        <dbReference type="ARBA" id="ARBA00006850"/>
    </source>
</evidence>
<protein>
    <submittedName>
        <fullName evidence="11">LSM domain, eukaryotic/archaea-type</fullName>
    </submittedName>
</protein>
<dbReference type="InterPro" id="IPR033871">
    <property type="entry name" value="LSm5"/>
</dbReference>
<name>A0AAN8W7B8_9MAGN</name>
<sequence>MGGHKEKGRRSVGAILFCNRTEVLEYCSATAASQLSASVFLLQWRTTPHNSSHQLIDRCIGSKIWVIMKVDKELVGTLRGFDVYVNMVLEDTVDRIRDRNWWVQTGLAPFSVPSKEKRSHPYPYRGSGVGLGPDDLIQSLRKERTCDICFVDIEGEVEKRYNEGLLSINDDFDLVSEIDIYSCLKHRGSANTEIMNLVEITTEGRRITKLDQILLNGNNIAIRNVQLHKEAGGSAIEWLLGDASLTALVIFDGKSFICSTKSVTFLLEFLKLLTTWMMASTAMSSSTQSPLSKTAAAPIPVPVSRDQAPASYSSKHIGMQRPAHEQLLNIQTAPP</sequence>
<comment type="similarity">
    <text evidence="2">Belongs to the snRNP Sm proteins family.</text>
</comment>
<evidence type="ECO:0000256" key="4">
    <source>
        <dbReference type="ARBA" id="ARBA00022728"/>
    </source>
</evidence>
<dbReference type="Pfam" id="PF01423">
    <property type="entry name" value="LSM"/>
    <property type="match status" value="1"/>
</dbReference>
<dbReference type="GO" id="GO:0005688">
    <property type="term" value="C:U6 snRNP"/>
    <property type="evidence" value="ECO:0007669"/>
    <property type="project" value="TreeGrafter"/>
</dbReference>
<organism evidence="11 12">
    <name type="scientific">Dillenia turbinata</name>
    <dbReference type="NCBI Taxonomy" id="194707"/>
    <lineage>
        <taxon>Eukaryota</taxon>
        <taxon>Viridiplantae</taxon>
        <taxon>Streptophyta</taxon>
        <taxon>Embryophyta</taxon>
        <taxon>Tracheophyta</taxon>
        <taxon>Spermatophyta</taxon>
        <taxon>Magnoliopsida</taxon>
        <taxon>eudicotyledons</taxon>
        <taxon>Gunneridae</taxon>
        <taxon>Pentapetalae</taxon>
        <taxon>Dilleniales</taxon>
        <taxon>Dilleniaceae</taxon>
        <taxon>Dillenia</taxon>
    </lineage>
</organism>
<evidence type="ECO:0000256" key="9">
    <source>
        <dbReference type="SAM" id="MobiDB-lite"/>
    </source>
</evidence>
<proteinExistence type="inferred from homology"/>
<comment type="subcellular location">
    <subcellularLocation>
        <location evidence="1">Nucleus</location>
    </subcellularLocation>
</comment>
<feature type="region of interest" description="Disordered" evidence="9">
    <location>
        <begin position="287"/>
        <end position="335"/>
    </location>
</feature>
<reference evidence="11 12" key="1">
    <citation type="submission" date="2023-12" db="EMBL/GenBank/DDBJ databases">
        <title>A high-quality genome assembly for Dillenia turbinata (Dilleniales).</title>
        <authorList>
            <person name="Chanderbali A."/>
        </authorList>
    </citation>
    <scope>NUCLEOTIDE SEQUENCE [LARGE SCALE GENOMIC DNA]</scope>
    <source>
        <strain evidence="11">LSX21</strain>
        <tissue evidence="11">Leaf</tissue>
    </source>
</reference>
<dbReference type="GO" id="GO:0000398">
    <property type="term" value="P:mRNA splicing, via spliceosome"/>
    <property type="evidence" value="ECO:0007669"/>
    <property type="project" value="TreeGrafter"/>
</dbReference>
<keyword evidence="12" id="KW-1185">Reference proteome</keyword>
<evidence type="ECO:0000256" key="5">
    <source>
        <dbReference type="ARBA" id="ARBA00022884"/>
    </source>
</evidence>
<keyword evidence="4" id="KW-0747">Spliceosome</keyword>
<dbReference type="AlphaFoldDB" id="A0AAN8W7B8"/>
<dbReference type="PANTHER" id="PTHR20971">
    <property type="entry name" value="U6 SNRNA-ASSOCIATED PROTEIN"/>
    <property type="match status" value="1"/>
</dbReference>
<keyword evidence="6" id="KW-0508">mRNA splicing</keyword>
<keyword evidence="3" id="KW-0507">mRNA processing</keyword>
<evidence type="ECO:0000256" key="6">
    <source>
        <dbReference type="ARBA" id="ARBA00023187"/>
    </source>
</evidence>
<keyword evidence="5" id="KW-0694">RNA-binding</keyword>
<evidence type="ECO:0000259" key="10">
    <source>
        <dbReference type="SMART" id="SM00651"/>
    </source>
</evidence>
<gene>
    <name evidence="11" type="ORF">RJ641_030088</name>
</gene>
<evidence type="ECO:0000256" key="3">
    <source>
        <dbReference type="ARBA" id="ARBA00022664"/>
    </source>
</evidence>
<evidence type="ECO:0000256" key="8">
    <source>
        <dbReference type="ARBA" id="ARBA00023274"/>
    </source>
</evidence>
<dbReference type="EMBL" id="JBAMMX010000005">
    <property type="protein sequence ID" value="KAK6940557.1"/>
    <property type="molecule type" value="Genomic_DNA"/>
</dbReference>
<dbReference type="GO" id="GO:0046540">
    <property type="term" value="C:U4/U6 x U5 tri-snRNP complex"/>
    <property type="evidence" value="ECO:0007669"/>
    <property type="project" value="TreeGrafter"/>
</dbReference>
<evidence type="ECO:0000256" key="1">
    <source>
        <dbReference type="ARBA" id="ARBA00004123"/>
    </source>
</evidence>
<keyword evidence="8" id="KW-0687">Ribonucleoprotein</keyword>